<evidence type="ECO:0000313" key="4">
    <source>
        <dbReference type="EMBL" id="EPQ05670.1"/>
    </source>
</evidence>
<evidence type="ECO:0000313" key="5">
    <source>
        <dbReference type="Proteomes" id="UP000052978"/>
    </source>
</evidence>
<dbReference type="Gene3D" id="3.80.10.10">
    <property type="entry name" value="Ribonuclease Inhibitor"/>
    <property type="match status" value="1"/>
</dbReference>
<dbReference type="InterPro" id="IPR057207">
    <property type="entry name" value="FBXL15_LRR"/>
</dbReference>
<dbReference type="SMART" id="SM00367">
    <property type="entry name" value="LRR_CC"/>
    <property type="match status" value="4"/>
</dbReference>
<dbReference type="Proteomes" id="UP000052978">
    <property type="component" value="Unassembled WGS sequence"/>
</dbReference>
<dbReference type="AlphaFoldDB" id="S7MQG7"/>
<accession>S7MQG7</accession>
<reference evidence="4 5" key="1">
    <citation type="journal article" date="2013" name="Nat. Commun.">
        <title>Genome analysis reveals insights into physiology and longevity of the Brandt's bat Myotis brandtii.</title>
        <authorList>
            <person name="Seim I."/>
            <person name="Fang X."/>
            <person name="Xiong Z."/>
            <person name="Lobanov A.V."/>
            <person name="Huang Z."/>
            <person name="Ma S."/>
            <person name="Feng Y."/>
            <person name="Turanov A.A."/>
            <person name="Zhu Y."/>
            <person name="Lenz T.L."/>
            <person name="Gerashchenko M.V."/>
            <person name="Fan D."/>
            <person name="Hee Yim S."/>
            <person name="Yao X."/>
            <person name="Jordan D."/>
            <person name="Xiong Y."/>
            <person name="Ma Y."/>
            <person name="Lyapunov A.N."/>
            <person name="Chen G."/>
            <person name="Kulakova O.I."/>
            <person name="Sun Y."/>
            <person name="Lee S.G."/>
            <person name="Bronson R.T."/>
            <person name="Moskalev A.A."/>
            <person name="Sunyaev S.R."/>
            <person name="Zhang G."/>
            <person name="Krogh A."/>
            <person name="Wang J."/>
            <person name="Gladyshev V.N."/>
        </authorList>
    </citation>
    <scope>NUCLEOTIDE SEQUENCE [LARGE SCALE GENOMIC DNA]</scope>
</reference>
<dbReference type="EMBL" id="KE161857">
    <property type="protein sequence ID" value="EPQ05670.1"/>
    <property type="molecule type" value="Genomic_DNA"/>
</dbReference>
<feature type="domain" description="F-box/LRR-repeat protein 15-like leucin rich repeat" evidence="3">
    <location>
        <begin position="45"/>
        <end position="177"/>
    </location>
</feature>
<evidence type="ECO:0000256" key="1">
    <source>
        <dbReference type="ARBA" id="ARBA00023054"/>
    </source>
</evidence>
<name>S7MQG7_MYOBR</name>
<dbReference type="PANTHER" id="PTHR32083:SF34">
    <property type="entry name" value="COILED-COIL DOMAIN-CONTAINING PROTEIN 146"/>
    <property type="match status" value="1"/>
</dbReference>
<gene>
    <name evidence="4" type="ORF">D623_10033945</name>
</gene>
<dbReference type="Pfam" id="PF25372">
    <property type="entry name" value="DUF7885"/>
    <property type="match status" value="1"/>
</dbReference>
<dbReference type="GO" id="GO:0005856">
    <property type="term" value="C:cytoskeleton"/>
    <property type="evidence" value="ECO:0007669"/>
    <property type="project" value="TreeGrafter"/>
</dbReference>
<evidence type="ECO:0000259" key="3">
    <source>
        <dbReference type="Pfam" id="PF25372"/>
    </source>
</evidence>
<feature type="coiled-coil region" evidence="2">
    <location>
        <begin position="426"/>
        <end position="572"/>
    </location>
</feature>
<evidence type="ECO:0000256" key="2">
    <source>
        <dbReference type="SAM" id="Coils"/>
    </source>
</evidence>
<dbReference type="InterPro" id="IPR006553">
    <property type="entry name" value="Leu-rich_rpt_Cys-con_subtyp"/>
</dbReference>
<dbReference type="eggNOG" id="ENOG502QPM4">
    <property type="taxonomic scope" value="Eukaryota"/>
</dbReference>
<keyword evidence="1 2" id="KW-0175">Coiled coil</keyword>
<dbReference type="PANTHER" id="PTHR32083">
    <property type="entry name" value="CILIA AND FLAGELLA-ASSOCIATED PROTEIN 58-RELATED"/>
    <property type="match status" value="1"/>
</dbReference>
<organism evidence="4 5">
    <name type="scientific">Myotis brandtii</name>
    <name type="common">Brandt's bat</name>
    <dbReference type="NCBI Taxonomy" id="109478"/>
    <lineage>
        <taxon>Eukaryota</taxon>
        <taxon>Metazoa</taxon>
        <taxon>Chordata</taxon>
        <taxon>Craniata</taxon>
        <taxon>Vertebrata</taxon>
        <taxon>Euteleostomi</taxon>
        <taxon>Mammalia</taxon>
        <taxon>Eutheria</taxon>
        <taxon>Laurasiatheria</taxon>
        <taxon>Chiroptera</taxon>
        <taxon>Yangochiroptera</taxon>
        <taxon>Vespertilionidae</taxon>
        <taxon>Myotis</taxon>
    </lineage>
</organism>
<feature type="coiled-coil region" evidence="2">
    <location>
        <begin position="845"/>
        <end position="886"/>
    </location>
</feature>
<protein>
    <submittedName>
        <fullName evidence="4">Coiled-coil domain-containing protein 146</fullName>
    </submittedName>
</protein>
<dbReference type="SUPFAM" id="SSF52047">
    <property type="entry name" value="RNI-like"/>
    <property type="match status" value="1"/>
</dbReference>
<feature type="coiled-coil region" evidence="2">
    <location>
        <begin position="922"/>
        <end position="1020"/>
    </location>
</feature>
<proteinExistence type="predicted"/>
<dbReference type="InterPro" id="IPR032675">
    <property type="entry name" value="LRR_dom_sf"/>
</dbReference>
<keyword evidence="5" id="KW-1185">Reference proteome</keyword>
<sequence length="1204" mass="142220">MIIVIMKNGLESLLWDMCIDPSMKPKIRKLSETYLEQLFGLDDQLDESMKHISECCPGILYLNLSYTAITNRTMRLLPRHFHNLQNLSLAYCRKFTDKGLRYLNLGHGCHKLIYLDLSGCTQITDSAMEVLSAKCHYLHILDISGCPLLTDEIFEFLQMGCQQLRILKMEDCRLISRIVKMGDRTTDTEQEKKKEKEKKDGNVPVHTLVPTINIRDERIVDLSTTPAFICLHELHAMGKLAGTRVAELKAKYTFLHDTLISTQDSEVHLLQNAKRFTERIHQQRFHLQQADKFPEAFSTEVSKMREQLLRYQNEYNAVKEREYHNQYRLNSTQDSEVHLLQNAKRFAERIHQQRFHLQQADKFPEAFSTEVSKMREQLLRYQNEYNAVKEREYHNQYRLNSLLEEKALIIKEFEKIPKPGEMEKKMRILKESTEELRKEIMQKKSEIKNLREDLTFKQKQLLKEQKELEELLECQVNLKDEVVHHQAIPVQIGKEIEKTTRKKVEIEKKKIILEHELKELNDSLKKVETKVNALMEEKEDVIKEVEGKRALLEIKEREYNQLVKLLELTRENEATSLTERGILDLNLRNCLIDKQNYHDELSRKQREKERDVRNLKKMELLLKVSWDALTQTQALHQRLLVEIEAIPKDDSIAERRRELHKEVEVAKRNLVQQKILSEAESKLVEQQLAEENKLLKDQENMQELVFSLIRMTQVKIEEKEQKSKDFQKIQQKYVNIMKEIRAKDIDIRIHKKKTREIQRRLKEFAQLYDTIRNERNKFINLLHKAHQQVTEIKERHKMSLNELEILRNSAVSQERKLQNSMLKHANNVTIRESMQNDVCKIVVKLQEMKEKKEVHLNNIDRLAHMITMIEEEMVKLRKKYERAVQSRNESGVQLIEREEEVCIFYEKINIQEKMKLNAEIEIHVLDEKIRFLKLKIAEKQRQIYVTQKLVPVKKALDADVAVLQIQFSQCTDRIKDLEKQFINPEGENRIRFLPGKDMTTEEMIKKLDSLELQLAKKEEQLLEKDFIYEQVSRLTDRICSKTEDSKEDTLLLAKKMNGYQKKIKNATEKLMALVAELSMKQALTIELQKEVKEKEHFIFSCNSRMQKGLPLNREIEREWLKVLRDEEMYALAIAEKSQQFLDTQRQLPNGVLTTAELRPTAYIPDAEATLPLPKPYGALAPFKPSEPGSNMRHIKKPVIKPIEI</sequence>